<evidence type="ECO:0000313" key="3">
    <source>
        <dbReference type="Proteomes" id="UP000265618"/>
    </source>
</evidence>
<comment type="caution">
    <text evidence="2">The sequence shown here is derived from an EMBL/GenBank/DDBJ whole genome shotgun (WGS) entry which is preliminary data.</text>
</comment>
<name>A0A391P3Y6_9EUKA</name>
<feature type="non-terminal residue" evidence="2">
    <location>
        <position position="1"/>
    </location>
</feature>
<dbReference type="AlphaFoldDB" id="A0A391P3Y6"/>
<dbReference type="EMBL" id="BDIP01011196">
    <property type="protein sequence ID" value="GCA65458.1"/>
    <property type="molecule type" value="Genomic_DNA"/>
</dbReference>
<evidence type="ECO:0000256" key="1">
    <source>
        <dbReference type="SAM" id="MobiDB-lite"/>
    </source>
</evidence>
<sequence length="31" mass="3636">DCSVIPDDIEDEEESDHIYREGAEYKPCTYN</sequence>
<protein>
    <submittedName>
        <fullName evidence="2">Uncharacterized protein</fullName>
    </submittedName>
</protein>
<organism evidence="2 3">
    <name type="scientific">Kipferlia bialata</name>
    <dbReference type="NCBI Taxonomy" id="797122"/>
    <lineage>
        <taxon>Eukaryota</taxon>
        <taxon>Metamonada</taxon>
        <taxon>Carpediemonas-like organisms</taxon>
        <taxon>Kipferlia</taxon>
    </lineage>
</organism>
<reference evidence="2 3" key="1">
    <citation type="journal article" date="2018" name="PLoS ONE">
        <title>The draft genome of Kipferlia bialata reveals reductive genome evolution in fornicate parasites.</title>
        <authorList>
            <person name="Tanifuji G."/>
            <person name="Takabayashi S."/>
            <person name="Kume K."/>
            <person name="Takagi M."/>
            <person name="Nakayama T."/>
            <person name="Kamikawa R."/>
            <person name="Inagaki Y."/>
            <person name="Hashimoto T."/>
        </authorList>
    </citation>
    <scope>NUCLEOTIDE SEQUENCE [LARGE SCALE GENOMIC DNA]</scope>
    <source>
        <strain evidence="2">NY0173</strain>
    </source>
</reference>
<feature type="region of interest" description="Disordered" evidence="1">
    <location>
        <begin position="1"/>
        <end position="31"/>
    </location>
</feature>
<dbReference type="Proteomes" id="UP000265618">
    <property type="component" value="Unassembled WGS sequence"/>
</dbReference>
<proteinExistence type="predicted"/>
<gene>
    <name evidence="2" type="ORF">KIPB_017164</name>
</gene>
<accession>A0A391P3Y6</accession>
<keyword evidence="3" id="KW-1185">Reference proteome</keyword>
<evidence type="ECO:0000313" key="2">
    <source>
        <dbReference type="EMBL" id="GCA65458.1"/>
    </source>
</evidence>